<proteinExistence type="predicted"/>
<keyword evidence="1" id="KW-0175">Coiled coil</keyword>
<dbReference type="EMBL" id="CAADFT010000021">
    <property type="protein sequence ID" value="VFK42772.1"/>
    <property type="molecule type" value="Genomic_DNA"/>
</dbReference>
<evidence type="ECO:0000313" key="2">
    <source>
        <dbReference type="EMBL" id="VFK42772.1"/>
    </source>
</evidence>
<evidence type="ECO:0000256" key="1">
    <source>
        <dbReference type="SAM" id="Coils"/>
    </source>
</evidence>
<organism evidence="2">
    <name type="scientific">Candidatus Kentrum sp. TC</name>
    <dbReference type="NCBI Taxonomy" id="2126339"/>
    <lineage>
        <taxon>Bacteria</taxon>
        <taxon>Pseudomonadati</taxon>
        <taxon>Pseudomonadota</taxon>
        <taxon>Gammaproteobacteria</taxon>
        <taxon>Candidatus Kentrum</taxon>
    </lineage>
</organism>
<gene>
    <name evidence="2" type="ORF">BECKTC1821E_GA0114239_10218</name>
</gene>
<name>A0A450YMN5_9GAMM</name>
<protein>
    <recommendedName>
        <fullName evidence="3">DUF1640 domain-containing protein</fullName>
    </recommendedName>
</protein>
<accession>A0A450YMN5</accession>
<evidence type="ECO:0008006" key="3">
    <source>
        <dbReference type="Google" id="ProtNLM"/>
    </source>
</evidence>
<sequence length="178" mass="20619">MGVGLKFYEQFIEAPDDKSRAWILAEAFDAIEHRYPEIKDLATGAVLRESELKLTKEIEVVRKETKETELKIIEQVEASRQGIKDIELKLTREIKGTELRFTREIKGIELRFTKEIKDMELKLTKAIKDVEKEIETVRKEIKDTEARLHQSIVNQTRWFLGGLAMLGAIFKLVDVFVG</sequence>
<feature type="coiled-coil region" evidence="1">
    <location>
        <begin position="120"/>
        <end position="147"/>
    </location>
</feature>
<reference evidence="2" key="1">
    <citation type="submission" date="2019-02" db="EMBL/GenBank/DDBJ databases">
        <authorList>
            <person name="Gruber-Vodicka R. H."/>
            <person name="Seah K. B. B."/>
        </authorList>
    </citation>
    <scope>NUCLEOTIDE SEQUENCE</scope>
    <source>
        <strain evidence="2">BECK_BZ125</strain>
    </source>
</reference>
<dbReference type="AlphaFoldDB" id="A0A450YMN5"/>